<dbReference type="Proteomes" id="UP000198793">
    <property type="component" value="Unassembled WGS sequence"/>
</dbReference>
<name>A0A1H0KR57_9HYPH</name>
<dbReference type="NCBIfam" id="TIGR01728">
    <property type="entry name" value="SsuA_fam"/>
    <property type="match status" value="1"/>
</dbReference>
<reference evidence="6 7" key="1">
    <citation type="submission" date="2016-10" db="EMBL/GenBank/DDBJ databases">
        <authorList>
            <person name="de Groot N.N."/>
        </authorList>
    </citation>
    <scope>NUCLEOTIDE SEQUENCE [LARGE SCALE GENOMIC DNA]</scope>
    <source>
        <strain evidence="7">L7-484,KACC 16230,DSM 25025</strain>
    </source>
</reference>
<evidence type="ECO:0000256" key="1">
    <source>
        <dbReference type="ARBA" id="ARBA00004418"/>
    </source>
</evidence>
<dbReference type="SMART" id="SM00062">
    <property type="entry name" value="PBPb"/>
    <property type="match status" value="1"/>
</dbReference>
<keyword evidence="4" id="KW-0732">Signal</keyword>
<evidence type="ECO:0000259" key="5">
    <source>
        <dbReference type="SMART" id="SM00062"/>
    </source>
</evidence>
<dbReference type="InterPro" id="IPR006311">
    <property type="entry name" value="TAT_signal"/>
</dbReference>
<feature type="domain" description="Solute-binding protein family 3/N-terminal" evidence="5">
    <location>
        <begin position="33"/>
        <end position="263"/>
    </location>
</feature>
<dbReference type="RefSeq" id="WP_090675577.1">
    <property type="nucleotide sequence ID" value="NZ_FNIT01000008.1"/>
</dbReference>
<dbReference type="EMBL" id="FNIT01000008">
    <property type="protein sequence ID" value="SDO58464.1"/>
    <property type="molecule type" value="Genomic_DNA"/>
</dbReference>
<dbReference type="PANTHER" id="PTHR30024:SF47">
    <property type="entry name" value="TAURINE-BINDING PERIPLASMIC PROTEIN"/>
    <property type="match status" value="1"/>
</dbReference>
<dbReference type="InterPro" id="IPR010067">
    <property type="entry name" value="ABC_SsuA_sub-bd"/>
</dbReference>
<dbReference type="AlphaFoldDB" id="A0A1H0KR57"/>
<dbReference type="OrthoDB" id="6788250at2"/>
<dbReference type="Gene3D" id="3.40.190.10">
    <property type="entry name" value="Periplasmic binding protein-like II"/>
    <property type="match status" value="2"/>
</dbReference>
<dbReference type="GO" id="GO:0042597">
    <property type="term" value="C:periplasmic space"/>
    <property type="evidence" value="ECO:0007669"/>
    <property type="project" value="UniProtKB-SubCell"/>
</dbReference>
<dbReference type="InterPro" id="IPR015168">
    <property type="entry name" value="SsuA/THI5"/>
</dbReference>
<dbReference type="GO" id="GO:0042626">
    <property type="term" value="F:ATPase-coupled transmembrane transporter activity"/>
    <property type="evidence" value="ECO:0007669"/>
    <property type="project" value="InterPro"/>
</dbReference>
<protein>
    <submittedName>
        <fullName evidence="6">NitT/TauT family transport system substrate-binding protein</fullName>
    </submittedName>
</protein>
<proteinExistence type="inferred from homology"/>
<organism evidence="6 7">
    <name type="scientific">Aureimonas jatrophae</name>
    <dbReference type="NCBI Taxonomy" id="1166073"/>
    <lineage>
        <taxon>Bacteria</taxon>
        <taxon>Pseudomonadati</taxon>
        <taxon>Pseudomonadota</taxon>
        <taxon>Alphaproteobacteria</taxon>
        <taxon>Hyphomicrobiales</taxon>
        <taxon>Aurantimonadaceae</taxon>
        <taxon>Aureimonas</taxon>
    </lineage>
</organism>
<evidence type="ECO:0000313" key="6">
    <source>
        <dbReference type="EMBL" id="SDO58464.1"/>
    </source>
</evidence>
<gene>
    <name evidence="6" type="ORF">SAMN05192530_108107</name>
</gene>
<evidence type="ECO:0000256" key="3">
    <source>
        <dbReference type="ARBA" id="ARBA00022448"/>
    </source>
</evidence>
<comment type="subcellular location">
    <subcellularLocation>
        <location evidence="1">Periplasm</location>
    </subcellularLocation>
</comment>
<dbReference type="PANTHER" id="PTHR30024">
    <property type="entry name" value="ALIPHATIC SULFONATES-BINDING PROTEIN-RELATED"/>
    <property type="match status" value="1"/>
</dbReference>
<dbReference type="SUPFAM" id="SSF53850">
    <property type="entry name" value="Periplasmic binding protein-like II"/>
    <property type="match status" value="1"/>
</dbReference>
<dbReference type="GO" id="GO:0016020">
    <property type="term" value="C:membrane"/>
    <property type="evidence" value="ECO:0007669"/>
    <property type="project" value="InterPro"/>
</dbReference>
<evidence type="ECO:0000256" key="2">
    <source>
        <dbReference type="ARBA" id="ARBA00010742"/>
    </source>
</evidence>
<sequence length="326" mass="34875">MLDRRTFLAGTAALGTGLAAPGLLGRARAQGSTLRIGYIADFPNASVLAIAKDQGLWEAEGVDADTKVFTNGPIQIQAMGAGSLDFGTIGPGALWLPASGRAKVVGVNDIGFSDRVIAQPGINALADLKGRKVGVPQGTSGDMILRLGLAKAGMTVADIDLVPMDPSTVVAAFASKQIDAAGIWYPLIDVIKRQQPELKELVANKDFYPERSFINSFVARNETVDQNPDQVRAFLRVMKKAIDYRAANLDRTIEITAAFLEAPLPVTENVARSRKLLTSAELDAFTKDGTINGWLQGFNDLFQEFGQVKEPLAPSSYYTADLFTSA</sequence>
<accession>A0A1H0KR57</accession>
<dbReference type="Pfam" id="PF09084">
    <property type="entry name" value="NMT1"/>
    <property type="match status" value="1"/>
</dbReference>
<evidence type="ECO:0000313" key="7">
    <source>
        <dbReference type="Proteomes" id="UP000198793"/>
    </source>
</evidence>
<comment type="similarity">
    <text evidence="2">Belongs to the bacterial solute-binding protein SsuA/TauA family.</text>
</comment>
<keyword evidence="3" id="KW-0813">Transport</keyword>
<dbReference type="STRING" id="1166073.SAMN05192530_108107"/>
<dbReference type="InterPro" id="IPR001638">
    <property type="entry name" value="Solute-binding_3/MltF_N"/>
</dbReference>
<keyword evidence="7" id="KW-1185">Reference proteome</keyword>
<dbReference type="PROSITE" id="PS51318">
    <property type="entry name" value="TAT"/>
    <property type="match status" value="1"/>
</dbReference>
<evidence type="ECO:0000256" key="4">
    <source>
        <dbReference type="ARBA" id="ARBA00022729"/>
    </source>
</evidence>